<keyword evidence="1" id="KW-0863">Zinc-finger</keyword>
<dbReference type="EMBL" id="CACVKT020008717">
    <property type="protein sequence ID" value="CAC5416867.1"/>
    <property type="molecule type" value="Genomic_DNA"/>
</dbReference>
<dbReference type="PANTHER" id="PTHR25462:SF296">
    <property type="entry name" value="MEIOTIC P26, ISOFORM F"/>
    <property type="match status" value="1"/>
</dbReference>
<dbReference type="InterPro" id="IPR000315">
    <property type="entry name" value="Znf_B-box"/>
</dbReference>
<dbReference type="GO" id="GO:0061630">
    <property type="term" value="F:ubiquitin protein ligase activity"/>
    <property type="evidence" value="ECO:0007669"/>
    <property type="project" value="TreeGrafter"/>
</dbReference>
<dbReference type="CDD" id="cd19756">
    <property type="entry name" value="Bbox2"/>
    <property type="match status" value="1"/>
</dbReference>
<dbReference type="PROSITE" id="PS50119">
    <property type="entry name" value="ZF_BBOX"/>
    <property type="match status" value="2"/>
</dbReference>
<dbReference type="CDD" id="cd19757">
    <property type="entry name" value="Bbox1"/>
    <property type="match status" value="1"/>
</dbReference>
<feature type="domain" description="B box-type" evidence="2">
    <location>
        <begin position="57"/>
        <end position="97"/>
    </location>
</feature>
<feature type="domain" description="B box-type" evidence="2">
    <location>
        <begin position="4"/>
        <end position="50"/>
    </location>
</feature>
<protein>
    <recommendedName>
        <fullName evidence="2">B box-type domain-containing protein</fullName>
    </recommendedName>
</protein>
<dbReference type="Gene3D" id="3.30.160.60">
    <property type="entry name" value="Classic Zinc Finger"/>
    <property type="match status" value="1"/>
</dbReference>
<dbReference type="Proteomes" id="UP000507470">
    <property type="component" value="Unassembled WGS sequence"/>
</dbReference>
<dbReference type="PANTHER" id="PTHR25462">
    <property type="entry name" value="BONUS, ISOFORM C-RELATED"/>
    <property type="match status" value="1"/>
</dbReference>
<dbReference type="SMART" id="SM00336">
    <property type="entry name" value="BBOX"/>
    <property type="match status" value="2"/>
</dbReference>
<sequence>MAQCPVRSCEICENSPGSRYCTDCEQFFCKTCEISHLKTKPCRNHVFQDADITNPEVKTPICKQHGERFTYYCNTCTLLTCNICLPTLHNKHDFCLIDDAASKARSLLNKDVFAAKDAISSVKQTITTSRLTLKTIEDDANKAKGDIAERVTAIVNTIHNTKDNYFKSIEEHKIKESHKLEEEILKIEKVIENSQEVLNKMKSSIAEENNVMLLDSLSDMTKTLKSIDLVSTETTIPSRIQFHPVFTTFEAEKMIGDINFVKPNTIITEADTKSNYVVNNARLKPNSKHTRFPRVGVKHGGGCEIISIRGSLVCIKFPKCSRWGCLLSNV</sequence>
<dbReference type="GO" id="GO:0008270">
    <property type="term" value="F:zinc ion binding"/>
    <property type="evidence" value="ECO:0007669"/>
    <property type="project" value="UniProtKB-KW"/>
</dbReference>
<gene>
    <name evidence="3" type="ORF">MCOR_49441</name>
</gene>
<evidence type="ECO:0000256" key="1">
    <source>
        <dbReference type="PROSITE-ProRule" id="PRU00024"/>
    </source>
</evidence>
<evidence type="ECO:0000313" key="3">
    <source>
        <dbReference type="EMBL" id="CAC5416867.1"/>
    </source>
</evidence>
<evidence type="ECO:0000313" key="4">
    <source>
        <dbReference type="Proteomes" id="UP000507470"/>
    </source>
</evidence>
<accession>A0A6J8E938</accession>
<dbReference type="InterPro" id="IPR047153">
    <property type="entry name" value="TRIM45/56/19-like"/>
</dbReference>
<organism evidence="3 4">
    <name type="scientific">Mytilus coruscus</name>
    <name type="common">Sea mussel</name>
    <dbReference type="NCBI Taxonomy" id="42192"/>
    <lineage>
        <taxon>Eukaryota</taxon>
        <taxon>Metazoa</taxon>
        <taxon>Spiralia</taxon>
        <taxon>Lophotrochozoa</taxon>
        <taxon>Mollusca</taxon>
        <taxon>Bivalvia</taxon>
        <taxon>Autobranchia</taxon>
        <taxon>Pteriomorphia</taxon>
        <taxon>Mytilida</taxon>
        <taxon>Mytiloidea</taxon>
        <taxon>Mytilidae</taxon>
        <taxon>Mytilinae</taxon>
        <taxon>Mytilus</taxon>
    </lineage>
</organism>
<reference evidence="3 4" key="1">
    <citation type="submission" date="2020-06" db="EMBL/GenBank/DDBJ databases">
        <authorList>
            <person name="Li R."/>
            <person name="Bekaert M."/>
        </authorList>
    </citation>
    <scope>NUCLEOTIDE SEQUENCE [LARGE SCALE GENOMIC DNA]</scope>
    <source>
        <strain evidence="4">wild</strain>
    </source>
</reference>
<dbReference type="Pfam" id="PF00643">
    <property type="entry name" value="zf-B_box"/>
    <property type="match status" value="1"/>
</dbReference>
<dbReference type="OrthoDB" id="6071517at2759"/>
<proteinExistence type="predicted"/>
<evidence type="ECO:0000259" key="2">
    <source>
        <dbReference type="PROSITE" id="PS50119"/>
    </source>
</evidence>
<keyword evidence="1" id="KW-0479">Metal-binding</keyword>
<dbReference type="AlphaFoldDB" id="A0A6J8E938"/>
<name>A0A6J8E938_MYTCO</name>
<keyword evidence="1" id="KW-0862">Zinc</keyword>
<keyword evidence="4" id="KW-1185">Reference proteome</keyword>
<dbReference type="SUPFAM" id="SSF57845">
    <property type="entry name" value="B-box zinc-binding domain"/>
    <property type="match status" value="1"/>
</dbReference>